<dbReference type="EMBL" id="NEDP02002290">
    <property type="protein sequence ID" value="OWF51329.1"/>
    <property type="molecule type" value="Genomic_DNA"/>
</dbReference>
<feature type="transmembrane region" description="Helical" evidence="11">
    <location>
        <begin position="31"/>
        <end position="51"/>
    </location>
</feature>
<keyword evidence="15" id="KW-1185">Reference proteome</keyword>
<dbReference type="InterPro" id="IPR027791">
    <property type="entry name" value="Galactosyl_T_C"/>
</dbReference>
<dbReference type="EC" id="2.4.1.-" evidence="11"/>
<accession>A0A210QRI4</accession>
<dbReference type="AlphaFoldDB" id="A0A210QRI4"/>
<dbReference type="InterPro" id="IPR003859">
    <property type="entry name" value="Galactosyl_T"/>
</dbReference>
<evidence type="ECO:0000256" key="8">
    <source>
        <dbReference type="ARBA" id="ARBA00022989"/>
    </source>
</evidence>
<evidence type="ECO:0000256" key="6">
    <source>
        <dbReference type="ARBA" id="ARBA00022692"/>
    </source>
</evidence>
<proteinExistence type="inferred from homology"/>
<feature type="domain" description="Galactosyltransferase C-terminal" evidence="12">
    <location>
        <begin position="214"/>
        <end position="290"/>
    </location>
</feature>
<evidence type="ECO:0000256" key="3">
    <source>
        <dbReference type="ARBA" id="ARBA00005735"/>
    </source>
</evidence>
<dbReference type="GO" id="GO:0016020">
    <property type="term" value="C:membrane"/>
    <property type="evidence" value="ECO:0007669"/>
    <property type="project" value="UniProtKB-SubCell"/>
</dbReference>
<dbReference type="Pfam" id="PF02709">
    <property type="entry name" value="Glyco_transf_7C"/>
    <property type="match status" value="1"/>
</dbReference>
<dbReference type="GO" id="GO:0008378">
    <property type="term" value="F:galactosyltransferase activity"/>
    <property type="evidence" value="ECO:0007669"/>
    <property type="project" value="TreeGrafter"/>
</dbReference>
<keyword evidence="10 11" id="KW-0325">Glycoprotein</keyword>
<feature type="domain" description="Galactosyltransferase N-terminal" evidence="13">
    <location>
        <begin position="88"/>
        <end position="210"/>
    </location>
</feature>
<evidence type="ECO:0000256" key="2">
    <source>
        <dbReference type="ARBA" id="ARBA00004922"/>
    </source>
</evidence>
<reference evidence="14 15" key="1">
    <citation type="journal article" date="2017" name="Nat. Ecol. Evol.">
        <title>Scallop genome provides insights into evolution of bilaterian karyotype and development.</title>
        <authorList>
            <person name="Wang S."/>
            <person name="Zhang J."/>
            <person name="Jiao W."/>
            <person name="Li J."/>
            <person name="Xun X."/>
            <person name="Sun Y."/>
            <person name="Guo X."/>
            <person name="Huan P."/>
            <person name="Dong B."/>
            <person name="Zhang L."/>
            <person name="Hu X."/>
            <person name="Sun X."/>
            <person name="Wang J."/>
            <person name="Zhao C."/>
            <person name="Wang Y."/>
            <person name="Wang D."/>
            <person name="Huang X."/>
            <person name="Wang R."/>
            <person name="Lv J."/>
            <person name="Li Y."/>
            <person name="Zhang Z."/>
            <person name="Liu B."/>
            <person name="Lu W."/>
            <person name="Hui Y."/>
            <person name="Liang J."/>
            <person name="Zhou Z."/>
            <person name="Hou R."/>
            <person name="Li X."/>
            <person name="Liu Y."/>
            <person name="Li H."/>
            <person name="Ning X."/>
            <person name="Lin Y."/>
            <person name="Zhao L."/>
            <person name="Xing Q."/>
            <person name="Dou J."/>
            <person name="Li Y."/>
            <person name="Mao J."/>
            <person name="Guo H."/>
            <person name="Dou H."/>
            <person name="Li T."/>
            <person name="Mu C."/>
            <person name="Jiang W."/>
            <person name="Fu Q."/>
            <person name="Fu X."/>
            <person name="Miao Y."/>
            <person name="Liu J."/>
            <person name="Yu Q."/>
            <person name="Li R."/>
            <person name="Liao H."/>
            <person name="Li X."/>
            <person name="Kong Y."/>
            <person name="Jiang Z."/>
            <person name="Chourrout D."/>
            <person name="Li R."/>
            <person name="Bao Z."/>
        </authorList>
    </citation>
    <scope>NUCLEOTIDE SEQUENCE [LARGE SCALE GENOMIC DNA]</scope>
    <source>
        <strain evidence="14 15">PY_sf001</strain>
    </source>
</reference>
<dbReference type="PANTHER" id="PTHR19300:SF57">
    <property type="entry name" value="BETA-1,4-N-ACETYLGALACTOSAMINYLTRANSFERASE"/>
    <property type="match status" value="1"/>
</dbReference>
<evidence type="ECO:0000256" key="7">
    <source>
        <dbReference type="ARBA" id="ARBA00022968"/>
    </source>
</evidence>
<evidence type="ECO:0000259" key="12">
    <source>
        <dbReference type="Pfam" id="PF02709"/>
    </source>
</evidence>
<keyword evidence="9 11" id="KW-0472">Membrane</keyword>
<keyword evidence="6 11" id="KW-0812">Transmembrane</keyword>
<keyword evidence="5 11" id="KW-0808">Transferase</keyword>
<name>A0A210QRI4_MIZYE</name>
<dbReference type="GO" id="GO:0006688">
    <property type="term" value="P:glycosphingolipid biosynthetic process"/>
    <property type="evidence" value="ECO:0007669"/>
    <property type="project" value="TreeGrafter"/>
</dbReference>
<dbReference type="GO" id="GO:0005794">
    <property type="term" value="C:Golgi apparatus"/>
    <property type="evidence" value="ECO:0007669"/>
    <property type="project" value="TreeGrafter"/>
</dbReference>
<dbReference type="SUPFAM" id="SSF53448">
    <property type="entry name" value="Nucleotide-diphospho-sugar transferases"/>
    <property type="match status" value="1"/>
</dbReference>
<dbReference type="GO" id="GO:0005975">
    <property type="term" value="P:carbohydrate metabolic process"/>
    <property type="evidence" value="ECO:0007669"/>
    <property type="project" value="InterPro"/>
</dbReference>
<organism evidence="14 15">
    <name type="scientific">Mizuhopecten yessoensis</name>
    <name type="common">Japanese scallop</name>
    <name type="synonym">Patinopecten yessoensis</name>
    <dbReference type="NCBI Taxonomy" id="6573"/>
    <lineage>
        <taxon>Eukaryota</taxon>
        <taxon>Metazoa</taxon>
        <taxon>Spiralia</taxon>
        <taxon>Lophotrochozoa</taxon>
        <taxon>Mollusca</taxon>
        <taxon>Bivalvia</taxon>
        <taxon>Autobranchia</taxon>
        <taxon>Pteriomorphia</taxon>
        <taxon>Pectinida</taxon>
        <taxon>Pectinoidea</taxon>
        <taxon>Pectinidae</taxon>
        <taxon>Mizuhopecten</taxon>
    </lineage>
</organism>
<evidence type="ECO:0000259" key="13">
    <source>
        <dbReference type="Pfam" id="PF13733"/>
    </source>
</evidence>
<dbReference type="Proteomes" id="UP000242188">
    <property type="component" value="Unassembled WGS sequence"/>
</dbReference>
<keyword evidence="8 11" id="KW-1133">Transmembrane helix</keyword>
<evidence type="ECO:0000256" key="10">
    <source>
        <dbReference type="ARBA" id="ARBA00023180"/>
    </source>
</evidence>
<dbReference type="Gene3D" id="3.90.550.10">
    <property type="entry name" value="Spore Coat Polysaccharide Biosynthesis Protein SpsA, Chain A"/>
    <property type="match status" value="1"/>
</dbReference>
<evidence type="ECO:0000256" key="1">
    <source>
        <dbReference type="ARBA" id="ARBA00004606"/>
    </source>
</evidence>
<keyword evidence="7 11" id="KW-0735">Signal-anchor</keyword>
<evidence type="ECO:0000256" key="11">
    <source>
        <dbReference type="RuleBase" id="RU368121"/>
    </source>
</evidence>
<comment type="pathway">
    <text evidence="2 11">Protein modification; protein glycosylation.</text>
</comment>
<protein>
    <recommendedName>
        <fullName evidence="11">Beta-1,4-galactosyltransferase</fullName>
        <ecNumber evidence="11">2.4.1.-</ecNumber>
    </recommendedName>
</protein>
<evidence type="ECO:0000256" key="9">
    <source>
        <dbReference type="ARBA" id="ARBA00023136"/>
    </source>
</evidence>
<gene>
    <name evidence="14" type="ORF">KP79_PYT19909</name>
</gene>
<comment type="caution">
    <text evidence="14">The sequence shown here is derived from an EMBL/GenBank/DDBJ whole genome shotgun (WGS) entry which is preliminary data.</text>
</comment>
<dbReference type="OrthoDB" id="10016069at2759"/>
<comment type="subcellular location">
    <subcellularLocation>
        <location evidence="1">Membrane</location>
        <topology evidence="1">Single-pass type II membrane protein</topology>
    </subcellularLocation>
</comment>
<dbReference type="Pfam" id="PF13733">
    <property type="entry name" value="Glyco_transf_7N"/>
    <property type="match status" value="1"/>
</dbReference>
<dbReference type="PANTHER" id="PTHR19300">
    <property type="entry name" value="BETA-1,4-GALACTOSYLTRANSFERASE"/>
    <property type="match status" value="1"/>
</dbReference>
<dbReference type="UniPathway" id="UPA00378"/>
<evidence type="ECO:0000313" key="14">
    <source>
        <dbReference type="EMBL" id="OWF51329.1"/>
    </source>
</evidence>
<comment type="function">
    <text evidence="11">Catalyses the transfer of galactose onto proteins or lipids.</text>
</comment>
<dbReference type="InterPro" id="IPR029044">
    <property type="entry name" value="Nucleotide-diphossugar_trans"/>
</dbReference>
<evidence type="ECO:0000256" key="4">
    <source>
        <dbReference type="ARBA" id="ARBA00022676"/>
    </source>
</evidence>
<dbReference type="GO" id="GO:0033842">
    <property type="term" value="F:N-acetyl-beta-glucosaminyl-derivative 4-beta-N-acetylgalactosaminyltransferase activity"/>
    <property type="evidence" value="ECO:0007669"/>
    <property type="project" value="TreeGrafter"/>
</dbReference>
<dbReference type="PRINTS" id="PR02050">
    <property type="entry name" value="B14GALTRFASE"/>
</dbReference>
<evidence type="ECO:0000256" key="5">
    <source>
        <dbReference type="ARBA" id="ARBA00022679"/>
    </source>
</evidence>
<evidence type="ECO:0000313" key="15">
    <source>
        <dbReference type="Proteomes" id="UP000242188"/>
    </source>
</evidence>
<dbReference type="InterPro" id="IPR027995">
    <property type="entry name" value="Galactosyl_T_N"/>
</dbReference>
<dbReference type="STRING" id="6573.A0A210QRI4"/>
<comment type="similarity">
    <text evidence="3 11">Belongs to the glycosyltransferase 7 family.</text>
</comment>
<keyword evidence="4 11" id="KW-0328">Glycosyltransferase</keyword>
<sequence length="369" mass="43363">MRTSGHQIQDILILNFADVSMNRRLRHCQRPLKLTLLVFYIGLVLFSIFNYRSNCIYTSPESLIRSNLISRVKTAHICRINFDKLDVVDIDIFSEPSFELIKERNQHVFPGGYWKPEICESLQRVAIIIPYRNRLHHLKLLLNRIHTLLRKQNIEYQVFVVEQAGNDSFNKGKLNNVAFTEATKMENFDCFIFHDVDFLPENDKNLYMCDDHLRQLSSAIDENRYHVMFYNNAGGVIAMKSENFRKINGFPNSYWGWGNEDDDFSARTREAGMLITRPPEHIGMFKAVRHVKEVRSENGYDAFLGWRGRWMNDGLNSPSTMKYTIIQLTRLPLYTNITVDIGPSEGHRVDINKDTTRESIWWFLKFYFP</sequence>